<comment type="caution">
    <text evidence="8">The sequence shown here is derived from an EMBL/GenBank/DDBJ whole genome shotgun (WGS) entry which is preliminary data.</text>
</comment>
<reference evidence="8" key="1">
    <citation type="submission" date="2020-06" db="EMBL/GenBank/DDBJ databases">
        <title>WGS assembly of Ceratodon purpureus strain R40.</title>
        <authorList>
            <person name="Carey S.B."/>
            <person name="Jenkins J."/>
            <person name="Shu S."/>
            <person name="Lovell J.T."/>
            <person name="Sreedasyam A."/>
            <person name="Maumus F."/>
            <person name="Tiley G.P."/>
            <person name="Fernandez-Pozo N."/>
            <person name="Barry K."/>
            <person name="Chen C."/>
            <person name="Wang M."/>
            <person name="Lipzen A."/>
            <person name="Daum C."/>
            <person name="Saski C.A."/>
            <person name="Payton A.C."/>
            <person name="Mcbreen J.C."/>
            <person name="Conrad R.E."/>
            <person name="Kollar L.M."/>
            <person name="Olsson S."/>
            <person name="Huttunen S."/>
            <person name="Landis J.B."/>
            <person name="Wickett N.J."/>
            <person name="Johnson M.G."/>
            <person name="Rensing S.A."/>
            <person name="Grimwood J."/>
            <person name="Schmutz J."/>
            <person name="Mcdaniel S.F."/>
        </authorList>
    </citation>
    <scope>NUCLEOTIDE SEQUENCE</scope>
    <source>
        <strain evidence="8">R40</strain>
    </source>
</reference>
<evidence type="ECO:0000313" key="8">
    <source>
        <dbReference type="EMBL" id="KAG0575903.1"/>
    </source>
</evidence>
<organism evidence="8 9">
    <name type="scientific">Ceratodon purpureus</name>
    <name type="common">Fire moss</name>
    <name type="synonym">Dicranum purpureum</name>
    <dbReference type="NCBI Taxonomy" id="3225"/>
    <lineage>
        <taxon>Eukaryota</taxon>
        <taxon>Viridiplantae</taxon>
        <taxon>Streptophyta</taxon>
        <taxon>Embryophyta</taxon>
        <taxon>Bryophyta</taxon>
        <taxon>Bryophytina</taxon>
        <taxon>Bryopsida</taxon>
        <taxon>Dicranidae</taxon>
        <taxon>Pseudoditrichales</taxon>
        <taxon>Ditrichaceae</taxon>
        <taxon>Ceratodon</taxon>
    </lineage>
</organism>
<protein>
    <recommendedName>
        <fullName evidence="5">NAD-dependent protein deacylase</fullName>
        <ecNumber evidence="5">2.3.1.-</ecNumber>
    </recommendedName>
    <alternativeName>
        <fullName evidence="5">Regulatory protein SIR2 homolog</fullName>
    </alternativeName>
</protein>
<feature type="binding site" evidence="5">
    <location>
        <begin position="292"/>
        <end position="294"/>
    </location>
    <ligand>
        <name>NAD(+)</name>
        <dbReference type="ChEBI" id="CHEBI:57540"/>
    </ligand>
</feature>
<keyword evidence="2 5" id="KW-0479">Metal-binding</keyword>
<dbReference type="Gene3D" id="3.30.1600.10">
    <property type="entry name" value="SIR2/SIRT2 'Small Domain"/>
    <property type="match status" value="1"/>
</dbReference>
<evidence type="ECO:0000313" key="9">
    <source>
        <dbReference type="Proteomes" id="UP000822688"/>
    </source>
</evidence>
<feature type="binding site" evidence="5 6">
    <location>
        <position position="255"/>
    </location>
    <ligand>
        <name>Zn(2+)</name>
        <dbReference type="ChEBI" id="CHEBI:29105"/>
    </ligand>
</feature>
<feature type="binding site" evidence="5 6">
    <location>
        <position position="184"/>
    </location>
    <ligand>
        <name>Zn(2+)</name>
        <dbReference type="ChEBI" id="CHEBI:29105"/>
    </ligand>
</feature>
<gene>
    <name evidence="8" type="ORF">KC19_5G038900</name>
</gene>
<dbReference type="PROSITE" id="PS50305">
    <property type="entry name" value="SIRTUIN"/>
    <property type="match status" value="1"/>
</dbReference>
<dbReference type="InterPro" id="IPR029035">
    <property type="entry name" value="DHS-like_NAD/FAD-binding_dom"/>
</dbReference>
<dbReference type="PANTHER" id="PTHR11085">
    <property type="entry name" value="NAD-DEPENDENT PROTEIN DEACYLASE SIRTUIN-5, MITOCHONDRIAL-RELATED"/>
    <property type="match status" value="1"/>
</dbReference>
<evidence type="ECO:0000256" key="4">
    <source>
        <dbReference type="ARBA" id="ARBA00023027"/>
    </source>
</evidence>
<evidence type="ECO:0000256" key="6">
    <source>
        <dbReference type="PROSITE-ProRule" id="PRU00236"/>
    </source>
</evidence>
<keyword evidence="5" id="KW-0496">Mitochondrion</keyword>
<dbReference type="GO" id="GO:0008270">
    <property type="term" value="F:zinc ion binding"/>
    <property type="evidence" value="ECO:0007669"/>
    <property type="project" value="UniProtKB-UniRule"/>
</dbReference>
<evidence type="ECO:0000259" key="7">
    <source>
        <dbReference type="PROSITE" id="PS50305"/>
    </source>
</evidence>
<dbReference type="EMBL" id="CM026425">
    <property type="protein sequence ID" value="KAG0575903.1"/>
    <property type="molecule type" value="Genomic_DNA"/>
</dbReference>
<dbReference type="Pfam" id="PF02146">
    <property type="entry name" value="SIR2"/>
    <property type="match status" value="1"/>
</dbReference>
<dbReference type="EC" id="2.3.1.-" evidence="5"/>
<proteinExistence type="inferred from homology"/>
<keyword evidence="1 5" id="KW-0808">Transferase</keyword>
<dbReference type="Gene3D" id="3.40.50.1220">
    <property type="entry name" value="TPP-binding domain"/>
    <property type="match status" value="1"/>
</dbReference>
<comment type="similarity">
    <text evidence="5">Belongs to the sirtuin family. Class II subfamily.</text>
</comment>
<comment type="catalytic activity">
    <reaction evidence="5">
        <text>N(6)-acetyl-L-lysyl-[protein] + NAD(+) + H2O = 2''-O-acetyl-ADP-D-ribose + nicotinamide + L-lysyl-[protein]</text>
        <dbReference type="Rhea" id="RHEA:43636"/>
        <dbReference type="Rhea" id="RHEA-COMP:9752"/>
        <dbReference type="Rhea" id="RHEA-COMP:10731"/>
        <dbReference type="ChEBI" id="CHEBI:15377"/>
        <dbReference type="ChEBI" id="CHEBI:17154"/>
        <dbReference type="ChEBI" id="CHEBI:29969"/>
        <dbReference type="ChEBI" id="CHEBI:57540"/>
        <dbReference type="ChEBI" id="CHEBI:61930"/>
        <dbReference type="ChEBI" id="CHEBI:83767"/>
        <dbReference type="EC" id="2.3.1.286"/>
    </reaction>
</comment>
<dbReference type="HAMAP" id="MF_01967">
    <property type="entry name" value="Sirtuin_ClassII"/>
    <property type="match status" value="1"/>
</dbReference>
<evidence type="ECO:0000256" key="5">
    <source>
        <dbReference type="HAMAP-Rule" id="MF_03161"/>
    </source>
</evidence>
<feature type="binding site" evidence="5 6">
    <location>
        <position position="252"/>
    </location>
    <ligand>
        <name>Zn(2+)</name>
        <dbReference type="ChEBI" id="CHEBI:29105"/>
    </ligand>
</feature>
<dbReference type="SUPFAM" id="SSF52467">
    <property type="entry name" value="DHS-like NAD/FAD-binding domain"/>
    <property type="match status" value="1"/>
</dbReference>
<feature type="binding site" evidence="5">
    <location>
        <begin position="159"/>
        <end position="162"/>
    </location>
    <ligand>
        <name>NAD(+)</name>
        <dbReference type="ChEBI" id="CHEBI:57540"/>
    </ligand>
</feature>
<keyword evidence="4 5" id="KW-0520">NAD</keyword>
<dbReference type="GO" id="GO:0005759">
    <property type="term" value="C:mitochondrial matrix"/>
    <property type="evidence" value="ECO:0007669"/>
    <property type="project" value="UniProtKB-SubCell"/>
</dbReference>
<comment type="caution">
    <text evidence="5">Lacks conserved residue(s) required for the propagation of feature annotation.</text>
</comment>
<dbReference type="Proteomes" id="UP000822688">
    <property type="component" value="Chromosome 5"/>
</dbReference>
<dbReference type="InterPro" id="IPR026587">
    <property type="entry name" value="Sirtuin_class_II"/>
</dbReference>
<feature type="active site" description="Proton acceptor" evidence="5 6">
    <location>
        <position position="176"/>
    </location>
</feature>
<feature type="domain" description="Deacetylase sirtuin-type" evidence="7">
    <location>
        <begin position="55"/>
        <end position="354"/>
    </location>
</feature>
<sequence length="354" mass="39055">MARIAQLAAERRFLQIARPLERTGFHNYATKSVAGSVVIYEKVTPLSNTIVPDSPPPSQYDLQRLHDFVNDSKRLVVITGAGTSTECGIPDYRSPNGAYSIGFKPMSHQDFVSSEQSRRRYWAGSFAGWRRFIGAKPGPTYLSLAQLETKGRVRGMITQNVDRLHFKAGSKPIELHGTTHEIICLNCGELTDRHLFQNRVKKLNPEWARAVEALESGEAGSDANFGMRIRPDGDLDIHERFFRKENFYIPDCKKCNGILKPNVVFFGDNVPKPRVDLCMSLARSADALLVVGSSVMTMSALRLVRAAADMGAPIAILNIGPTRADDLAHLKISARSGEVLPQLLDMGSMSVPSS</sequence>
<dbReference type="InterPro" id="IPR026591">
    <property type="entry name" value="Sirtuin_cat_small_dom_sf"/>
</dbReference>
<dbReference type="AlphaFoldDB" id="A0A8T0HZR5"/>
<keyword evidence="3 5" id="KW-0862">Zinc</keyword>
<dbReference type="InterPro" id="IPR050134">
    <property type="entry name" value="NAD-dep_sirtuin_deacylases"/>
</dbReference>
<dbReference type="InterPro" id="IPR026590">
    <property type="entry name" value="Ssirtuin_cat_dom"/>
</dbReference>
<evidence type="ECO:0000256" key="3">
    <source>
        <dbReference type="ARBA" id="ARBA00022833"/>
    </source>
</evidence>
<comment type="function">
    <text evidence="5">NAD-dependent protein deacylase. Catalyzes the NAD-dependent hydrolysis of acyl groups from lysine residues.</text>
</comment>
<feature type="binding site" evidence="5 6">
    <location>
        <position position="187"/>
    </location>
    <ligand>
        <name>Zn(2+)</name>
        <dbReference type="ChEBI" id="CHEBI:29105"/>
    </ligand>
</feature>
<name>A0A8T0HZR5_CERPU</name>
<evidence type="ECO:0000256" key="1">
    <source>
        <dbReference type="ARBA" id="ARBA00022679"/>
    </source>
</evidence>
<evidence type="ECO:0000256" key="2">
    <source>
        <dbReference type="ARBA" id="ARBA00022723"/>
    </source>
</evidence>
<keyword evidence="9" id="KW-1185">Reference proteome</keyword>
<dbReference type="InterPro" id="IPR003000">
    <property type="entry name" value="Sirtuin"/>
</dbReference>
<feature type="binding site" evidence="5">
    <location>
        <begin position="318"/>
        <end position="320"/>
    </location>
    <ligand>
        <name>NAD(+)</name>
        <dbReference type="ChEBI" id="CHEBI:57540"/>
    </ligand>
</feature>
<dbReference type="PANTHER" id="PTHR11085:SF10">
    <property type="entry name" value="NAD-DEPENDENT PROTEIN DEACYLASE SIRTUIN-5, MITOCHONDRIAL-RELATED"/>
    <property type="match status" value="1"/>
</dbReference>
<comment type="cofactor">
    <cofactor evidence="5">
        <name>Zn(2+)</name>
        <dbReference type="ChEBI" id="CHEBI:29105"/>
    </cofactor>
    <text evidence="5">Binds 1 zinc ion per subunit.</text>
</comment>
<accession>A0A8T0HZR5</accession>
<comment type="subcellular location">
    <subcellularLocation>
        <location evidence="5">Mitochondrion matrix</location>
    </subcellularLocation>
</comment>
<feature type="binding site" evidence="5">
    <location>
        <position position="336"/>
    </location>
    <ligand>
        <name>NAD(+)</name>
        <dbReference type="ChEBI" id="CHEBI:57540"/>
    </ligand>
</feature>
<dbReference type="GO" id="GO:0070403">
    <property type="term" value="F:NAD+ binding"/>
    <property type="evidence" value="ECO:0007669"/>
    <property type="project" value="UniProtKB-UniRule"/>
</dbReference>
<dbReference type="GO" id="GO:0017136">
    <property type="term" value="F:histone deacetylase activity, NAD-dependent"/>
    <property type="evidence" value="ECO:0007669"/>
    <property type="project" value="TreeGrafter"/>
</dbReference>